<dbReference type="PANTHER" id="PTHR46358:SF1">
    <property type="entry name" value="TONSOKU-LIKE PROTEIN"/>
    <property type="match status" value="1"/>
</dbReference>
<dbReference type="SUPFAM" id="SSF48452">
    <property type="entry name" value="TPR-like"/>
    <property type="match status" value="1"/>
</dbReference>
<protein>
    <recommendedName>
        <fullName evidence="7">Tonsoku-like protein</fullName>
    </recommendedName>
</protein>
<comment type="subcellular location">
    <subcellularLocation>
        <location evidence="1">Nucleus</location>
    </subcellularLocation>
</comment>
<gene>
    <name evidence="5" type="ORF">ILYODFUR_029002</name>
</gene>
<evidence type="ECO:0000256" key="2">
    <source>
        <dbReference type="ARBA" id="ARBA00022737"/>
    </source>
</evidence>
<reference evidence="5 6" key="1">
    <citation type="submission" date="2021-06" db="EMBL/GenBank/DDBJ databases">
        <authorList>
            <person name="Palmer J.M."/>
        </authorList>
    </citation>
    <scope>NUCLEOTIDE SEQUENCE [LARGE SCALE GENOMIC DNA]</scope>
    <source>
        <strain evidence="6">if_2019</strain>
        <tissue evidence="5">Muscle</tissue>
    </source>
</reference>
<name>A0ABV0TDA6_9TELE</name>
<dbReference type="EMBL" id="JAHRIQ010027229">
    <property type="protein sequence ID" value="MEQ2230411.1"/>
    <property type="molecule type" value="Genomic_DNA"/>
</dbReference>
<feature type="region of interest" description="Disordered" evidence="4">
    <location>
        <begin position="1"/>
        <end position="21"/>
    </location>
</feature>
<dbReference type="InterPro" id="IPR019734">
    <property type="entry name" value="TPR_rpt"/>
</dbReference>
<evidence type="ECO:0000256" key="4">
    <source>
        <dbReference type="SAM" id="MobiDB-lite"/>
    </source>
</evidence>
<keyword evidence="2" id="KW-0677">Repeat</keyword>
<dbReference type="PANTHER" id="PTHR46358">
    <property type="entry name" value="TONSOKU-LIKE PROTEIN"/>
    <property type="match status" value="1"/>
</dbReference>
<evidence type="ECO:0000256" key="3">
    <source>
        <dbReference type="ARBA" id="ARBA00023242"/>
    </source>
</evidence>
<dbReference type="InterPro" id="IPR052311">
    <property type="entry name" value="MMS22L-TONSL_complex_comp"/>
</dbReference>
<dbReference type="SMART" id="SM00028">
    <property type="entry name" value="TPR"/>
    <property type="match status" value="2"/>
</dbReference>
<evidence type="ECO:0008006" key="7">
    <source>
        <dbReference type="Google" id="ProtNLM"/>
    </source>
</evidence>
<feature type="compositionally biased region" description="Low complexity" evidence="4">
    <location>
        <begin position="10"/>
        <end position="20"/>
    </location>
</feature>
<dbReference type="InterPro" id="IPR011990">
    <property type="entry name" value="TPR-like_helical_dom_sf"/>
</dbReference>
<dbReference type="Proteomes" id="UP001482620">
    <property type="component" value="Unassembled WGS sequence"/>
</dbReference>
<dbReference type="Pfam" id="PF13181">
    <property type="entry name" value="TPR_8"/>
    <property type="match status" value="1"/>
</dbReference>
<dbReference type="Pfam" id="PF13424">
    <property type="entry name" value="TPR_12"/>
    <property type="match status" value="1"/>
</dbReference>
<organism evidence="5 6">
    <name type="scientific">Ilyodon furcidens</name>
    <name type="common">goldbreast splitfin</name>
    <dbReference type="NCBI Taxonomy" id="33524"/>
    <lineage>
        <taxon>Eukaryota</taxon>
        <taxon>Metazoa</taxon>
        <taxon>Chordata</taxon>
        <taxon>Craniata</taxon>
        <taxon>Vertebrata</taxon>
        <taxon>Euteleostomi</taxon>
        <taxon>Actinopterygii</taxon>
        <taxon>Neopterygii</taxon>
        <taxon>Teleostei</taxon>
        <taxon>Neoteleostei</taxon>
        <taxon>Acanthomorphata</taxon>
        <taxon>Ovalentaria</taxon>
        <taxon>Atherinomorphae</taxon>
        <taxon>Cyprinodontiformes</taxon>
        <taxon>Goodeidae</taxon>
        <taxon>Ilyodon</taxon>
    </lineage>
</organism>
<evidence type="ECO:0000313" key="5">
    <source>
        <dbReference type="EMBL" id="MEQ2230411.1"/>
    </source>
</evidence>
<comment type="caution">
    <text evidence="5">The sequence shown here is derived from an EMBL/GenBank/DDBJ whole genome shotgun (WGS) entry which is preliminary data.</text>
</comment>
<evidence type="ECO:0000256" key="1">
    <source>
        <dbReference type="ARBA" id="ARBA00004123"/>
    </source>
</evidence>
<evidence type="ECO:0000313" key="6">
    <source>
        <dbReference type="Proteomes" id="UP001482620"/>
    </source>
</evidence>
<keyword evidence="3" id="KW-0539">Nucleus</keyword>
<accession>A0ABV0TDA6</accession>
<proteinExistence type="predicted"/>
<sequence>MSSSREIKQLQKAKSKAQASRNLKEEANICNQLGELLSKTGDYEAAIKEHQQELILSEVLNDVIGRAVANRRIGECYAEMGNIEAALKHQRCHLTLARSVRDHAEEQRALATIGRTFLFRYESDQSKNSLKQAEDSFRKSLAIVDERLGGTVPQREISEMKARLFLNLGLVFDHLGEPKHCSKFIRRSVFIAE</sequence>
<keyword evidence="6" id="KW-1185">Reference proteome</keyword>
<dbReference type="Gene3D" id="1.25.40.10">
    <property type="entry name" value="Tetratricopeptide repeat domain"/>
    <property type="match status" value="1"/>
</dbReference>